<dbReference type="RefSeq" id="WP_084611879.1">
    <property type="nucleotide sequence ID" value="NZ_AP018738.1"/>
</dbReference>
<comment type="subcellular location">
    <subcellularLocation>
        <location evidence="4">Periplasm</location>
    </subcellularLocation>
</comment>
<dbReference type="InterPro" id="IPR005653">
    <property type="entry name" value="OstA-like_N"/>
</dbReference>
<organism evidence="7 8">
    <name type="scientific">Ferriphaselus amnicola</name>
    <dbReference type="NCBI Taxonomy" id="1188319"/>
    <lineage>
        <taxon>Bacteria</taxon>
        <taxon>Pseudomonadati</taxon>
        <taxon>Pseudomonadota</taxon>
        <taxon>Betaproteobacteria</taxon>
        <taxon>Nitrosomonadales</taxon>
        <taxon>Gallionellaceae</taxon>
        <taxon>Ferriphaselus</taxon>
    </lineage>
</organism>
<dbReference type="OrthoDB" id="5294855at2"/>
<sequence precursor="true">MLLRIDALLLCLLLLGASSAWAERADRNQPMYLDANTVNIDDAKQISIFEGNVRLIQGTLMITGDKIVVTETAAGDKHGTVTGKPAQFRQKREGVDEIIEGNGQRIEYDTQNEFLELFGEASMKRSNDEVHGDHITYDSKTEIFHVDSSRTPNSGQRGRVRAVIQPRNESIPAPTDPVSIRPSTSLGKP</sequence>
<feature type="chain" id="PRO_5017490627" description="Lipopolysaccharide export system protein LptA" evidence="4">
    <location>
        <begin position="23"/>
        <end position="189"/>
    </location>
</feature>
<dbReference type="GO" id="GO:0030288">
    <property type="term" value="C:outer membrane-bounded periplasmic space"/>
    <property type="evidence" value="ECO:0007669"/>
    <property type="project" value="TreeGrafter"/>
</dbReference>
<dbReference type="PANTHER" id="PTHR36504">
    <property type="entry name" value="LIPOPOLYSACCHARIDE EXPORT SYSTEM PROTEIN LPTA"/>
    <property type="match status" value="1"/>
</dbReference>
<comment type="function">
    <text evidence="4">Involved in the assembly of lipopolysaccharide (LPS). Required for the translocation of LPS from the inner membrane to the outer membrane.</text>
</comment>
<dbReference type="GO" id="GO:0009279">
    <property type="term" value="C:cell outer membrane"/>
    <property type="evidence" value="ECO:0007669"/>
    <property type="project" value="TreeGrafter"/>
</dbReference>
<dbReference type="GO" id="GO:0043165">
    <property type="term" value="P:Gram-negative-bacterium-type cell outer membrane assembly"/>
    <property type="evidence" value="ECO:0007669"/>
    <property type="project" value="UniProtKB-UniRule"/>
</dbReference>
<accession>A0A2Z6GA21</accession>
<reference evidence="7 8" key="1">
    <citation type="submission" date="2018-06" db="EMBL/GenBank/DDBJ databases">
        <title>OYT1 Genome Sequencing.</title>
        <authorList>
            <person name="Kato S."/>
            <person name="Itoh T."/>
            <person name="Ohkuma M."/>
        </authorList>
    </citation>
    <scope>NUCLEOTIDE SEQUENCE [LARGE SCALE GENOMIC DNA]</scope>
    <source>
        <strain evidence="7 8">OYT1</strain>
    </source>
</reference>
<dbReference type="InterPro" id="IPR014340">
    <property type="entry name" value="LptA"/>
</dbReference>
<comment type="similarity">
    <text evidence="4">Belongs to the LptA family.</text>
</comment>
<evidence type="ECO:0000313" key="7">
    <source>
        <dbReference type="EMBL" id="BBE50145.1"/>
    </source>
</evidence>
<keyword evidence="8" id="KW-1185">Reference proteome</keyword>
<dbReference type="EMBL" id="AP018738">
    <property type="protein sequence ID" value="BBE50145.1"/>
    <property type="molecule type" value="Genomic_DNA"/>
</dbReference>
<dbReference type="Gene3D" id="2.60.450.10">
    <property type="entry name" value="Lipopolysaccharide (LPS) transport protein A like domain"/>
    <property type="match status" value="1"/>
</dbReference>
<evidence type="ECO:0000259" key="6">
    <source>
        <dbReference type="Pfam" id="PF03968"/>
    </source>
</evidence>
<dbReference type="GO" id="GO:0017089">
    <property type="term" value="F:glycolipid transfer activity"/>
    <property type="evidence" value="ECO:0007669"/>
    <property type="project" value="TreeGrafter"/>
</dbReference>
<name>A0A2Z6GA21_9PROT</name>
<keyword evidence="2 4" id="KW-0732">Signal</keyword>
<keyword evidence="3 4" id="KW-0574">Periplasm</keyword>
<dbReference type="KEGG" id="fam:OYT1_ch0578"/>
<proteinExistence type="inferred from homology"/>
<dbReference type="NCBIfam" id="TIGR03002">
    <property type="entry name" value="outer_YhbN_LptA"/>
    <property type="match status" value="1"/>
</dbReference>
<feature type="signal peptide" evidence="4">
    <location>
        <begin position="1"/>
        <end position="22"/>
    </location>
</feature>
<evidence type="ECO:0000256" key="5">
    <source>
        <dbReference type="SAM" id="MobiDB-lite"/>
    </source>
</evidence>
<dbReference type="PANTHER" id="PTHR36504:SF1">
    <property type="entry name" value="LIPOPOLYSACCHARIDE EXPORT SYSTEM PROTEIN LPTA"/>
    <property type="match status" value="1"/>
</dbReference>
<dbReference type="Proteomes" id="UP000033070">
    <property type="component" value="Chromosome"/>
</dbReference>
<feature type="domain" description="Organic solvent tolerance-like N-terminal" evidence="6">
    <location>
        <begin position="33"/>
        <end position="142"/>
    </location>
</feature>
<dbReference type="GO" id="GO:0015920">
    <property type="term" value="P:lipopolysaccharide transport"/>
    <property type="evidence" value="ECO:0007669"/>
    <property type="project" value="UniProtKB-UniRule"/>
</dbReference>
<dbReference type="STRING" id="1188319.OYT1_00174"/>
<evidence type="ECO:0000256" key="2">
    <source>
        <dbReference type="ARBA" id="ARBA00022729"/>
    </source>
</evidence>
<evidence type="ECO:0000256" key="4">
    <source>
        <dbReference type="HAMAP-Rule" id="MF_01914"/>
    </source>
</evidence>
<comment type="subunit">
    <text evidence="4">Component of the lipopolysaccharide transport and assembly complex.</text>
</comment>
<dbReference type="AlphaFoldDB" id="A0A2Z6GA21"/>
<evidence type="ECO:0000256" key="3">
    <source>
        <dbReference type="ARBA" id="ARBA00022764"/>
    </source>
</evidence>
<protein>
    <recommendedName>
        <fullName evidence="4">Lipopolysaccharide export system protein LptA</fullName>
    </recommendedName>
</protein>
<dbReference type="GO" id="GO:0001530">
    <property type="term" value="F:lipopolysaccharide binding"/>
    <property type="evidence" value="ECO:0007669"/>
    <property type="project" value="InterPro"/>
</dbReference>
<dbReference type="Pfam" id="PF03968">
    <property type="entry name" value="LptD_N"/>
    <property type="match status" value="1"/>
</dbReference>
<dbReference type="InterPro" id="IPR052037">
    <property type="entry name" value="LPS_export_LptA"/>
</dbReference>
<feature type="region of interest" description="Disordered" evidence="5">
    <location>
        <begin position="164"/>
        <end position="189"/>
    </location>
</feature>
<evidence type="ECO:0000313" key="8">
    <source>
        <dbReference type="Proteomes" id="UP000033070"/>
    </source>
</evidence>
<dbReference type="HAMAP" id="MF_01914">
    <property type="entry name" value="LPS_assembly_LptA"/>
    <property type="match status" value="1"/>
</dbReference>
<gene>
    <name evidence="4" type="primary">lptA</name>
    <name evidence="7" type="ORF">OYT1_ch0578</name>
</gene>
<evidence type="ECO:0000256" key="1">
    <source>
        <dbReference type="ARBA" id="ARBA00022448"/>
    </source>
</evidence>
<keyword evidence="1 4" id="KW-0813">Transport</keyword>